<keyword evidence="2" id="KW-1185">Reference proteome</keyword>
<sequence>MAPYLQTKIGGLQLKKKSIFITLLALFFALQVSYIGGSPQVQAATKPTTVQEIEKMLKGWTLAAVNSETYKSRTSISFEKVEPIGKKWAANQLGISMWIEKDASFENDVKSFIQQAKQSEVPLKIKKNTSTVFEASNFDGVEYVYDYIVKTKTGYIVYELGLGKVNEGWRHGVFDKEIPTKARVSEIEKLAPQLIQKFTKYKFVDTQKNEPVMKAIDQQKQWKLTETRITGNVKTEYAPNGWTREFEKEGKSGKYSLDIYKTRITKERHTGLLKRFKDISTLTNSSKYVKAYRTEQPISVIDDYPGGRLGDSRIVFVQKKGSSSVEYYKIYVGAPTDSNIERWNSTDKKEAANAINTVINSLIKANTK</sequence>
<dbReference type="EMBL" id="QVTD01000022">
    <property type="protein sequence ID" value="RFU60780.1"/>
    <property type="molecule type" value="Genomic_DNA"/>
</dbReference>
<evidence type="ECO:0000313" key="2">
    <source>
        <dbReference type="Proteomes" id="UP000262939"/>
    </source>
</evidence>
<dbReference type="Proteomes" id="UP000262939">
    <property type="component" value="Unassembled WGS sequence"/>
</dbReference>
<proteinExistence type="predicted"/>
<protein>
    <submittedName>
        <fullName evidence="1">Uncharacterized protein</fullName>
    </submittedName>
</protein>
<comment type="caution">
    <text evidence="1">The sequence shown here is derived from an EMBL/GenBank/DDBJ whole genome shotgun (WGS) entry which is preliminary data.</text>
</comment>
<name>A0A372L6Q9_9BACI</name>
<organism evidence="1 2">
    <name type="scientific">Peribacillus glennii</name>
    <dbReference type="NCBI Taxonomy" id="2303991"/>
    <lineage>
        <taxon>Bacteria</taxon>
        <taxon>Bacillati</taxon>
        <taxon>Bacillota</taxon>
        <taxon>Bacilli</taxon>
        <taxon>Bacillales</taxon>
        <taxon>Bacillaceae</taxon>
        <taxon>Peribacillus</taxon>
    </lineage>
</organism>
<dbReference type="AlphaFoldDB" id="A0A372L6Q9"/>
<accession>A0A372L6Q9</accession>
<evidence type="ECO:0000313" key="1">
    <source>
        <dbReference type="EMBL" id="RFU60780.1"/>
    </source>
</evidence>
<gene>
    <name evidence="1" type="ORF">D0466_20740</name>
</gene>
<reference evidence="1 2" key="1">
    <citation type="submission" date="2018-08" db="EMBL/GenBank/DDBJ databases">
        <title>Bacillus chawlae sp. nov., Bacillus glennii sp. nov., and Bacillus saganii sp. nov. Isolated from the Vehicle Assembly Building at Kennedy Space Center where the Viking Spacecraft were Assembled.</title>
        <authorList>
            <person name="Seuylemezian A."/>
            <person name="Vaishampayan P."/>
        </authorList>
    </citation>
    <scope>NUCLEOTIDE SEQUENCE [LARGE SCALE GENOMIC DNA]</scope>
    <source>
        <strain evidence="1 2">V44-8</strain>
    </source>
</reference>